<evidence type="ECO:0000256" key="1">
    <source>
        <dbReference type="PROSITE-ProRule" id="PRU00339"/>
    </source>
</evidence>
<evidence type="ECO:0000313" key="3">
    <source>
        <dbReference type="EMBL" id="KAG7371611.1"/>
    </source>
</evidence>
<dbReference type="EMBL" id="JAGRRH010000039">
    <property type="protein sequence ID" value="KAG7339218.1"/>
    <property type="molecule type" value="Genomic_DNA"/>
</dbReference>
<keyword evidence="1" id="KW-0802">TPR repeat</keyword>
<evidence type="ECO:0000313" key="4">
    <source>
        <dbReference type="Proteomes" id="UP000693970"/>
    </source>
</evidence>
<dbReference type="InterPro" id="IPR019734">
    <property type="entry name" value="TPR_rpt"/>
</dbReference>
<dbReference type="Proteomes" id="UP000693970">
    <property type="component" value="Unassembled WGS sequence"/>
</dbReference>
<name>A0A9K3K955_9STRA</name>
<evidence type="ECO:0000313" key="2">
    <source>
        <dbReference type="EMBL" id="KAG7339218.1"/>
    </source>
</evidence>
<dbReference type="PROSITE" id="PS50005">
    <property type="entry name" value="TPR"/>
    <property type="match status" value="1"/>
</dbReference>
<sequence length="259" mass="28089">MPFIPVAIASALQSLSNQTNKGVILFNQGNYDEAVQLFQDTVSASKNFLNSPHEEAESSASGEIMLSMRVLPSPRNNDLHCNKDTPVYTNAFDVAMTLAGGVEASCGQQMKQGNAVGGESCLLFSRLSIVLIYNLALAHHAAALSSTDSDARKRRTNLSKARDLYSLAYSIPQQDGKEIIDAALLPLFVQAILNNLGHCYASLDDREMSLACFELLLNSIIVSQQNLSEACLYDGRSIACFLDNTLFLILRNPRVAPAA</sequence>
<reference evidence="2" key="1">
    <citation type="journal article" date="2021" name="Sci. Rep.">
        <title>Diploid genomic architecture of Nitzschia inconspicua, an elite biomass production diatom.</title>
        <authorList>
            <person name="Oliver A."/>
            <person name="Podell S."/>
            <person name="Pinowska A."/>
            <person name="Traller J.C."/>
            <person name="Smith S.R."/>
            <person name="McClure R."/>
            <person name="Beliaev A."/>
            <person name="Bohutskyi P."/>
            <person name="Hill E.A."/>
            <person name="Rabines A."/>
            <person name="Zheng H."/>
            <person name="Allen L.Z."/>
            <person name="Kuo A."/>
            <person name="Grigoriev I.V."/>
            <person name="Allen A.E."/>
            <person name="Hazlebeck D."/>
            <person name="Allen E.E."/>
        </authorList>
    </citation>
    <scope>NUCLEOTIDE SEQUENCE</scope>
    <source>
        <strain evidence="2">Hildebrandi</strain>
    </source>
</reference>
<accession>A0A9K3K955</accession>
<dbReference type="AlphaFoldDB" id="A0A9K3K955"/>
<dbReference type="EMBL" id="JAGRRH010000004">
    <property type="protein sequence ID" value="KAG7371611.1"/>
    <property type="molecule type" value="Genomic_DNA"/>
</dbReference>
<proteinExistence type="predicted"/>
<keyword evidence="4" id="KW-1185">Reference proteome</keyword>
<gene>
    <name evidence="3" type="ORF">IV203_020181</name>
    <name evidence="2" type="ORF">IV203_020371</name>
</gene>
<reference evidence="2" key="2">
    <citation type="submission" date="2021-04" db="EMBL/GenBank/DDBJ databases">
        <authorList>
            <person name="Podell S."/>
        </authorList>
    </citation>
    <scope>NUCLEOTIDE SEQUENCE</scope>
    <source>
        <strain evidence="2">Hildebrandi</strain>
    </source>
</reference>
<comment type="caution">
    <text evidence="2">The sequence shown here is derived from an EMBL/GenBank/DDBJ whole genome shotgun (WGS) entry which is preliminary data.</text>
</comment>
<dbReference type="Pfam" id="PF13181">
    <property type="entry name" value="TPR_8"/>
    <property type="match status" value="1"/>
</dbReference>
<organism evidence="2 4">
    <name type="scientific">Nitzschia inconspicua</name>
    <dbReference type="NCBI Taxonomy" id="303405"/>
    <lineage>
        <taxon>Eukaryota</taxon>
        <taxon>Sar</taxon>
        <taxon>Stramenopiles</taxon>
        <taxon>Ochrophyta</taxon>
        <taxon>Bacillariophyta</taxon>
        <taxon>Bacillariophyceae</taxon>
        <taxon>Bacillariophycidae</taxon>
        <taxon>Bacillariales</taxon>
        <taxon>Bacillariaceae</taxon>
        <taxon>Nitzschia</taxon>
    </lineage>
</organism>
<feature type="repeat" description="TPR" evidence="1">
    <location>
        <begin position="15"/>
        <end position="48"/>
    </location>
</feature>
<dbReference type="Pfam" id="PF13374">
    <property type="entry name" value="TPR_10"/>
    <property type="match status" value="1"/>
</dbReference>
<protein>
    <submittedName>
        <fullName evidence="2 3">Tetratricopeptide repeat protein</fullName>
    </submittedName>
</protein>